<keyword evidence="1" id="KW-0472">Membrane</keyword>
<protein>
    <submittedName>
        <fullName evidence="2">Uncharacterized protein</fullName>
    </submittedName>
</protein>
<proteinExistence type="predicted"/>
<gene>
    <name evidence="2" type="ORF">A2943_02940</name>
</gene>
<dbReference type="AlphaFoldDB" id="A0A1F4XGH0"/>
<name>A0A1F4XGH0_9BACT</name>
<dbReference type="Proteomes" id="UP000176185">
    <property type="component" value="Unassembled WGS sequence"/>
</dbReference>
<dbReference type="EMBL" id="MEWX01000014">
    <property type="protein sequence ID" value="OGC80805.1"/>
    <property type="molecule type" value="Genomic_DNA"/>
</dbReference>
<comment type="caution">
    <text evidence="2">The sequence shown here is derived from an EMBL/GenBank/DDBJ whole genome shotgun (WGS) entry which is preliminary data.</text>
</comment>
<dbReference type="STRING" id="1797243.A2943_02940"/>
<evidence type="ECO:0000313" key="2">
    <source>
        <dbReference type="EMBL" id="OGC80805.1"/>
    </source>
</evidence>
<organism evidence="2 3">
    <name type="scientific">Candidatus Adlerbacteria bacterium RIFCSPLOWO2_01_FULL_51_16</name>
    <dbReference type="NCBI Taxonomy" id="1797243"/>
    <lineage>
        <taxon>Bacteria</taxon>
        <taxon>Candidatus Adleribacteriota</taxon>
    </lineage>
</organism>
<accession>A0A1F4XGH0</accession>
<keyword evidence="1" id="KW-1133">Transmembrane helix</keyword>
<evidence type="ECO:0000256" key="1">
    <source>
        <dbReference type="SAM" id="Phobius"/>
    </source>
</evidence>
<feature type="transmembrane region" description="Helical" evidence="1">
    <location>
        <begin position="5"/>
        <end position="27"/>
    </location>
</feature>
<reference evidence="2 3" key="1">
    <citation type="journal article" date="2016" name="Nat. Commun.">
        <title>Thousands of microbial genomes shed light on interconnected biogeochemical processes in an aquifer system.</title>
        <authorList>
            <person name="Anantharaman K."/>
            <person name="Brown C.T."/>
            <person name="Hug L.A."/>
            <person name="Sharon I."/>
            <person name="Castelle C.J."/>
            <person name="Probst A.J."/>
            <person name="Thomas B.C."/>
            <person name="Singh A."/>
            <person name="Wilkins M.J."/>
            <person name="Karaoz U."/>
            <person name="Brodie E.L."/>
            <person name="Williams K.H."/>
            <person name="Hubbard S.S."/>
            <person name="Banfield J.F."/>
        </authorList>
    </citation>
    <scope>NUCLEOTIDE SEQUENCE [LARGE SCALE GENOMIC DNA]</scope>
</reference>
<evidence type="ECO:0000313" key="3">
    <source>
        <dbReference type="Proteomes" id="UP000176185"/>
    </source>
</evidence>
<keyword evidence="1" id="KW-0812">Transmembrane</keyword>
<sequence>MQKTLIILTVVVIVGGIGVYLLLLFGLPSTSPQSTPPPNYGGFLPDMTGGVTPNTQPRITDGMLITTVTGNQIAVKDFKKDPATVADTNNVGHYYLSGGVDIGNSNNSYSILYIESDQSFNVTLLEEPLGDTRTKAEAELIQKLGISKNDMCFLRYVVGTPYWVNEIYAGKNLGFSFCPGATQL</sequence>